<dbReference type="InterPro" id="IPR036390">
    <property type="entry name" value="WH_DNA-bd_sf"/>
</dbReference>
<comment type="similarity">
    <text evidence="1">Belongs to the LysR transcriptional regulatory family.</text>
</comment>
<dbReference type="Gene3D" id="1.10.10.10">
    <property type="entry name" value="Winged helix-like DNA-binding domain superfamily/Winged helix DNA-binding domain"/>
    <property type="match status" value="1"/>
</dbReference>
<name>A0ABT0AEC6_9SPHN</name>
<keyword evidence="2" id="KW-0805">Transcription regulation</keyword>
<dbReference type="SUPFAM" id="SSF53850">
    <property type="entry name" value="Periplasmic binding protein-like II"/>
    <property type="match status" value="1"/>
</dbReference>
<evidence type="ECO:0000256" key="4">
    <source>
        <dbReference type="ARBA" id="ARBA00023163"/>
    </source>
</evidence>
<keyword evidence="4" id="KW-0804">Transcription</keyword>
<accession>A0ABT0AEC6</accession>
<keyword evidence="3" id="KW-0238">DNA-binding</keyword>
<dbReference type="InterPro" id="IPR036388">
    <property type="entry name" value="WH-like_DNA-bd_sf"/>
</dbReference>
<dbReference type="PANTHER" id="PTHR30419">
    <property type="entry name" value="HTH-TYPE TRANSCRIPTIONAL REGULATOR YBHD"/>
    <property type="match status" value="1"/>
</dbReference>
<dbReference type="Gene3D" id="3.40.190.290">
    <property type="match status" value="1"/>
</dbReference>
<dbReference type="InterPro" id="IPR000847">
    <property type="entry name" value="LysR_HTH_N"/>
</dbReference>
<organism evidence="6 7">
    <name type="scientific">Novosphingobium mangrovi</name>
    <name type="common">ex Hu et al. 2023</name>
    <dbReference type="NCBI Taxonomy" id="2930094"/>
    <lineage>
        <taxon>Bacteria</taxon>
        <taxon>Pseudomonadati</taxon>
        <taxon>Pseudomonadota</taxon>
        <taxon>Alphaproteobacteria</taxon>
        <taxon>Sphingomonadales</taxon>
        <taxon>Sphingomonadaceae</taxon>
        <taxon>Novosphingobium</taxon>
    </lineage>
</organism>
<proteinExistence type="inferred from homology"/>
<comment type="caution">
    <text evidence="6">The sequence shown here is derived from an EMBL/GenBank/DDBJ whole genome shotgun (WGS) entry which is preliminary data.</text>
</comment>
<feature type="domain" description="HTH lysR-type" evidence="5">
    <location>
        <begin position="8"/>
        <end position="60"/>
    </location>
</feature>
<protein>
    <submittedName>
        <fullName evidence="6">LysR family transcriptional regulator</fullName>
    </submittedName>
</protein>
<dbReference type="PANTHER" id="PTHR30419:SF8">
    <property type="entry name" value="NITROGEN ASSIMILATION TRANSCRIPTIONAL ACTIVATOR-RELATED"/>
    <property type="match status" value="1"/>
</dbReference>
<dbReference type="RefSeq" id="WP_243800733.1">
    <property type="nucleotide sequence ID" value="NZ_JALHAT010000022.1"/>
</dbReference>
<gene>
    <name evidence="6" type="ORF">MTR65_12645</name>
</gene>
<evidence type="ECO:0000313" key="7">
    <source>
        <dbReference type="Proteomes" id="UP001162802"/>
    </source>
</evidence>
<evidence type="ECO:0000256" key="1">
    <source>
        <dbReference type="ARBA" id="ARBA00009437"/>
    </source>
</evidence>
<sequence length="318" mass="34734">MPAFSRFLRYFMAVGRLGSIRKAADELNLSASAIDRQILNVEAELGMPLFERLPTGLKLTAAGELMMASAHQWEKGMTEVRARIEDLRGLKRGHVEIAVIDALTRGYIPETIHRIQRDYPGITISLRVLDNDSVRRAVAEGEVDCGIMFDPQSLRELNVRAYVEVVLGFVTPPGHPFGARTQARFSQCVGEPIIAPGEPLAVGQQVALLEAATSVPLERRVTSDNIQMISALVRQGAGIGILTSLDVMTEVQEGRLQFTRIAEPLLRPMTLALCTASARTPSYAAALVLREIGNGYTRLDHRSALADFGTDTAREAGE</sequence>
<evidence type="ECO:0000313" key="6">
    <source>
        <dbReference type="EMBL" id="MCJ1961535.1"/>
    </source>
</evidence>
<reference evidence="6" key="1">
    <citation type="submission" date="2022-03" db="EMBL/GenBank/DDBJ databases">
        <title>Identification of a novel bacterium isolated from mangrove sediments.</title>
        <authorList>
            <person name="Pan X."/>
        </authorList>
    </citation>
    <scope>NUCLEOTIDE SEQUENCE</scope>
    <source>
        <strain evidence="6">B2637</strain>
    </source>
</reference>
<dbReference type="PROSITE" id="PS50931">
    <property type="entry name" value="HTH_LYSR"/>
    <property type="match status" value="1"/>
</dbReference>
<dbReference type="EMBL" id="JALHAT010000022">
    <property type="protein sequence ID" value="MCJ1961535.1"/>
    <property type="molecule type" value="Genomic_DNA"/>
</dbReference>
<dbReference type="InterPro" id="IPR050950">
    <property type="entry name" value="HTH-type_LysR_regulators"/>
</dbReference>
<dbReference type="Pfam" id="PF00126">
    <property type="entry name" value="HTH_1"/>
    <property type="match status" value="1"/>
</dbReference>
<keyword evidence="7" id="KW-1185">Reference proteome</keyword>
<dbReference type="Pfam" id="PF03466">
    <property type="entry name" value="LysR_substrate"/>
    <property type="match status" value="1"/>
</dbReference>
<evidence type="ECO:0000256" key="3">
    <source>
        <dbReference type="ARBA" id="ARBA00023125"/>
    </source>
</evidence>
<dbReference type="InterPro" id="IPR005119">
    <property type="entry name" value="LysR_subst-bd"/>
</dbReference>
<dbReference type="SUPFAM" id="SSF46785">
    <property type="entry name" value="Winged helix' DNA-binding domain"/>
    <property type="match status" value="1"/>
</dbReference>
<dbReference type="Proteomes" id="UP001162802">
    <property type="component" value="Unassembled WGS sequence"/>
</dbReference>
<evidence type="ECO:0000256" key="2">
    <source>
        <dbReference type="ARBA" id="ARBA00023015"/>
    </source>
</evidence>
<evidence type="ECO:0000259" key="5">
    <source>
        <dbReference type="PROSITE" id="PS50931"/>
    </source>
</evidence>